<proteinExistence type="predicted"/>
<feature type="chain" id="PRO_5034656754" evidence="1">
    <location>
        <begin position="21"/>
        <end position="202"/>
    </location>
</feature>
<reference evidence="2" key="2">
    <citation type="submission" date="2019-01" db="EMBL/GenBank/DDBJ databases">
        <authorList>
            <consortium name="NCBI Pathogen Detection Project"/>
        </authorList>
    </citation>
    <scope>NUCLEOTIDE SEQUENCE</scope>
    <source>
        <strain evidence="2">BCW_3452</strain>
    </source>
</reference>
<name>A0A8H9MYB8_VIBVL</name>
<evidence type="ECO:0000256" key="1">
    <source>
        <dbReference type="SAM" id="SignalP"/>
    </source>
</evidence>
<feature type="signal peptide" evidence="1">
    <location>
        <begin position="1"/>
        <end position="20"/>
    </location>
</feature>
<reference evidence="2" key="1">
    <citation type="journal article" date="2018" name="Genome Biol.">
        <title>SKESA: strategic k-mer extension for scrupulous assemblies.</title>
        <authorList>
            <person name="Souvorov A."/>
            <person name="Agarwala R."/>
            <person name="Lipman D.J."/>
        </authorList>
    </citation>
    <scope>NUCLEOTIDE SEQUENCE</scope>
    <source>
        <strain evidence="2">BCW_3452</strain>
    </source>
</reference>
<keyword evidence="1" id="KW-0732">Signal</keyword>
<protein>
    <submittedName>
        <fullName evidence="2">Uncharacterized protein</fullName>
    </submittedName>
</protein>
<dbReference type="EMBL" id="DACRBY010000001">
    <property type="protein sequence ID" value="HAS8538348.1"/>
    <property type="molecule type" value="Genomic_DNA"/>
</dbReference>
<evidence type="ECO:0000313" key="2">
    <source>
        <dbReference type="EMBL" id="HAS8538348.1"/>
    </source>
</evidence>
<sequence length="202" mass="22018">MKLRTSAALFLSILSFSANSAQYTHEYGAIGSEYASQIESVVALRVVLQGAVTNKHAAIPDDLKHQALIALARLSFLDKKRAMLSKDSPANIGREVTLMLNNRNICAKGSTQGVTGRNVMFTCTTEAVDLGVDRGINDHFVKKTTVNYLLLTGFGGSGRLIATGYVDGALNEMEMETRLLIEKLRSYEAKYINSGRITRGKV</sequence>
<gene>
    <name evidence="2" type="ORF">I7730_00850</name>
</gene>
<comment type="caution">
    <text evidence="2">The sequence shown here is derived from an EMBL/GenBank/DDBJ whole genome shotgun (WGS) entry which is preliminary data.</text>
</comment>
<dbReference type="Proteomes" id="UP000863257">
    <property type="component" value="Unassembled WGS sequence"/>
</dbReference>
<accession>A0A8H9MYB8</accession>
<organism evidence="2">
    <name type="scientific">Vibrio vulnificus</name>
    <dbReference type="NCBI Taxonomy" id="672"/>
    <lineage>
        <taxon>Bacteria</taxon>
        <taxon>Pseudomonadati</taxon>
        <taxon>Pseudomonadota</taxon>
        <taxon>Gammaproteobacteria</taxon>
        <taxon>Vibrionales</taxon>
        <taxon>Vibrionaceae</taxon>
        <taxon>Vibrio</taxon>
    </lineage>
</organism>
<dbReference type="AlphaFoldDB" id="A0A8H9MYB8"/>